<protein>
    <submittedName>
        <fullName evidence="2">Uncharacterized protein</fullName>
    </submittedName>
</protein>
<name>A0A5M8S1P3_9BACI</name>
<dbReference type="Proteomes" id="UP000324326">
    <property type="component" value="Unassembled WGS sequence"/>
</dbReference>
<keyword evidence="1" id="KW-1133">Transmembrane helix</keyword>
<evidence type="ECO:0000313" key="3">
    <source>
        <dbReference type="Proteomes" id="UP000324326"/>
    </source>
</evidence>
<dbReference type="RefSeq" id="WP_148957856.1">
    <property type="nucleotide sequence ID" value="NZ_QSND01000002.1"/>
</dbReference>
<keyword evidence="1" id="KW-0812">Transmembrane</keyword>
<evidence type="ECO:0000256" key="1">
    <source>
        <dbReference type="SAM" id="Phobius"/>
    </source>
</evidence>
<dbReference type="EMBL" id="QSND01000002">
    <property type="protein sequence ID" value="KAA6452032.1"/>
    <property type="molecule type" value="Genomic_DNA"/>
</dbReference>
<proteinExistence type="predicted"/>
<sequence>MSKLKDAIKTKGKYAVTADISIAVFFITAGGIFDGLFGAMQGFMIYMLVCMLIGTFSSSNPFGNQKNNHTPSIWVRLLFPSNNMMESQYQ</sequence>
<gene>
    <name evidence="2" type="ORF">DX927_15150</name>
</gene>
<organism evidence="2 3">
    <name type="scientific">Bacillus swezeyi</name>
    <dbReference type="NCBI Taxonomy" id="1925020"/>
    <lineage>
        <taxon>Bacteria</taxon>
        <taxon>Bacillati</taxon>
        <taxon>Bacillota</taxon>
        <taxon>Bacilli</taxon>
        <taxon>Bacillales</taxon>
        <taxon>Bacillaceae</taxon>
        <taxon>Bacillus</taxon>
    </lineage>
</organism>
<accession>A0A5M8S1P3</accession>
<evidence type="ECO:0000313" key="2">
    <source>
        <dbReference type="EMBL" id="KAA6452032.1"/>
    </source>
</evidence>
<reference evidence="2 3" key="1">
    <citation type="submission" date="2018-08" db="EMBL/GenBank/DDBJ databases">
        <title>Bacillus phenotypic plasticity.</title>
        <authorList>
            <person name="Hurtado E."/>
        </authorList>
    </citation>
    <scope>NUCLEOTIDE SEQUENCE [LARGE SCALE GENOMIC DNA]</scope>
    <source>
        <strain evidence="2 3">427</strain>
    </source>
</reference>
<comment type="caution">
    <text evidence="2">The sequence shown here is derived from an EMBL/GenBank/DDBJ whole genome shotgun (WGS) entry which is preliminary data.</text>
</comment>
<keyword evidence="1" id="KW-0472">Membrane</keyword>
<dbReference type="AlphaFoldDB" id="A0A5M8S1P3"/>
<dbReference type="STRING" id="1925020.BTA30_07765"/>
<feature type="transmembrane region" description="Helical" evidence="1">
    <location>
        <begin position="12"/>
        <end position="33"/>
    </location>
</feature>